<keyword evidence="5" id="KW-0256">Endoplasmic reticulum</keyword>
<keyword evidence="5" id="KW-0931">ER-Golgi transport</keyword>
<reference evidence="8 9" key="1">
    <citation type="journal article" date="2015" name="Parasit. Vectors">
        <title>Draft genome of the scabies mite.</title>
        <authorList>
            <person name="Rider S.D.Jr."/>
            <person name="Morgan M.S."/>
            <person name="Arlian L.G."/>
        </authorList>
    </citation>
    <scope>NUCLEOTIDE SEQUENCE [LARGE SCALE GENOMIC DNA]</scope>
    <source>
        <strain evidence="8">Arlian Lab</strain>
    </source>
</reference>
<keyword evidence="3 5" id="KW-1133">Transmembrane helix</keyword>
<comment type="caution">
    <text evidence="8">The sequence shown here is derived from an EMBL/GenBank/DDBJ whole genome shotgun (WGS) entry which is preliminary data.</text>
</comment>
<comment type="function">
    <text evidence="5">May play a role in anterograde transport of membrane proteins from the endoplasmic reticulum to the Golgi.</text>
</comment>
<keyword evidence="4 5" id="KW-0472">Membrane</keyword>
<evidence type="ECO:0000256" key="5">
    <source>
        <dbReference type="RuleBase" id="RU367026"/>
    </source>
</evidence>
<feature type="transmembrane region" description="Helical" evidence="5">
    <location>
        <begin position="64"/>
        <end position="80"/>
    </location>
</feature>
<comment type="subcellular location">
    <subcellularLocation>
        <location evidence="5">Endoplasmic reticulum membrane</location>
        <topology evidence="5">Multi-pass membrane protein</topology>
    </subcellularLocation>
    <subcellularLocation>
        <location evidence="1">Membrane</location>
        <topology evidence="1">Multi-pass membrane protein</topology>
    </subcellularLocation>
</comment>
<accession>A0A132AHA8</accession>
<sequence length="191" mass="21868">MTILTTQSYIYFFVISIILLLFFAESIREIYKYTTKVNLHDLKYAGSSAFYEDQMRIFRGQRNFYITGFALLCMFIIKRLNRLYGEMSRLEAQAEASMRQAQNAADAASKSISESSSKTQSSSVKEENELKNENKKLLETIKSLEEKLKSAETNLKAMERQSASTKKAFDEVAEKLSKLENSGAKDSRKDK</sequence>
<name>A0A132AHA8_SARSC</name>
<organism evidence="8 9">
    <name type="scientific">Sarcoptes scabiei</name>
    <name type="common">Itch mite</name>
    <name type="synonym">Acarus scabiei</name>
    <dbReference type="NCBI Taxonomy" id="52283"/>
    <lineage>
        <taxon>Eukaryota</taxon>
        <taxon>Metazoa</taxon>
        <taxon>Ecdysozoa</taxon>
        <taxon>Arthropoda</taxon>
        <taxon>Chelicerata</taxon>
        <taxon>Arachnida</taxon>
        <taxon>Acari</taxon>
        <taxon>Acariformes</taxon>
        <taxon>Sarcoptiformes</taxon>
        <taxon>Astigmata</taxon>
        <taxon>Psoroptidia</taxon>
        <taxon>Sarcoptoidea</taxon>
        <taxon>Sarcoptidae</taxon>
        <taxon>Sarcoptinae</taxon>
        <taxon>Sarcoptes</taxon>
    </lineage>
</organism>
<feature type="compositionally biased region" description="Low complexity" evidence="6">
    <location>
        <begin position="109"/>
        <end position="123"/>
    </location>
</feature>
<protein>
    <recommendedName>
        <fullName evidence="5">Endoplasmic reticulum transmembrane protein</fullName>
    </recommendedName>
</protein>
<proteinExistence type="inferred from homology"/>
<evidence type="ECO:0000313" key="8">
    <source>
        <dbReference type="EMBL" id="KPM10378.1"/>
    </source>
</evidence>
<comment type="caution">
    <text evidence="5">Lacks conserved residue(s) required for the propagation of feature annotation.</text>
</comment>
<dbReference type="GO" id="GO:0006886">
    <property type="term" value="P:intracellular protein transport"/>
    <property type="evidence" value="ECO:0007669"/>
    <property type="project" value="UniProtKB-UniRule"/>
</dbReference>
<dbReference type="VEuPathDB" id="VectorBase:SSCA005397"/>
<keyword evidence="5" id="KW-0813">Transport</keyword>
<dbReference type="OrthoDB" id="6500863at2759"/>
<evidence type="ECO:0000259" key="7">
    <source>
        <dbReference type="Pfam" id="PF05529"/>
    </source>
</evidence>
<evidence type="ECO:0000313" key="9">
    <source>
        <dbReference type="Proteomes" id="UP000616769"/>
    </source>
</evidence>
<dbReference type="GO" id="GO:0005789">
    <property type="term" value="C:endoplasmic reticulum membrane"/>
    <property type="evidence" value="ECO:0007669"/>
    <property type="project" value="UniProtKB-SubCell"/>
</dbReference>
<dbReference type="AlphaFoldDB" id="A0A132AHA8"/>
<evidence type="ECO:0000256" key="1">
    <source>
        <dbReference type="ARBA" id="ARBA00004141"/>
    </source>
</evidence>
<keyword evidence="8" id="KW-0675">Receptor</keyword>
<dbReference type="InterPro" id="IPR040463">
    <property type="entry name" value="BAP29/BAP31_N"/>
</dbReference>
<feature type="region of interest" description="Disordered" evidence="6">
    <location>
        <begin position="107"/>
        <end position="132"/>
    </location>
</feature>
<dbReference type="Pfam" id="PF05529">
    <property type="entry name" value="Bap31"/>
    <property type="match status" value="1"/>
</dbReference>
<comment type="similarity">
    <text evidence="5">Belongs to the BCAP29/BCAP31 family.</text>
</comment>
<feature type="domain" description="BAP29/BAP31 transmembrane" evidence="7">
    <location>
        <begin position="4"/>
        <end position="96"/>
    </location>
</feature>
<evidence type="ECO:0000256" key="2">
    <source>
        <dbReference type="ARBA" id="ARBA00022692"/>
    </source>
</evidence>
<dbReference type="Proteomes" id="UP000616769">
    <property type="component" value="Unassembled WGS sequence"/>
</dbReference>
<gene>
    <name evidence="8" type="ORF">QR98_0089330</name>
</gene>
<dbReference type="GO" id="GO:0006888">
    <property type="term" value="P:endoplasmic reticulum to Golgi vesicle-mediated transport"/>
    <property type="evidence" value="ECO:0007669"/>
    <property type="project" value="UniProtKB-UniRule"/>
</dbReference>
<feature type="transmembrane region" description="Helical" evidence="5">
    <location>
        <begin position="6"/>
        <end position="24"/>
    </location>
</feature>
<dbReference type="InterPro" id="IPR008417">
    <property type="entry name" value="BAP29/BAP31"/>
</dbReference>
<dbReference type="GO" id="GO:0070973">
    <property type="term" value="P:protein localization to endoplasmic reticulum exit site"/>
    <property type="evidence" value="ECO:0007669"/>
    <property type="project" value="UniProtKB-UniRule"/>
</dbReference>
<dbReference type="PANTHER" id="PTHR12701:SF20">
    <property type="entry name" value="ENDOPLASMIC RETICULUM TRANSMEMBRANE PROTEIN"/>
    <property type="match status" value="1"/>
</dbReference>
<evidence type="ECO:0000256" key="3">
    <source>
        <dbReference type="ARBA" id="ARBA00022989"/>
    </source>
</evidence>
<dbReference type="PANTHER" id="PTHR12701">
    <property type="entry name" value="BCR-ASSOCIATED PROTEIN, BAP"/>
    <property type="match status" value="1"/>
</dbReference>
<keyword evidence="2 5" id="KW-0812">Transmembrane</keyword>
<evidence type="ECO:0000256" key="6">
    <source>
        <dbReference type="SAM" id="MobiDB-lite"/>
    </source>
</evidence>
<keyword evidence="5" id="KW-0653">Protein transport</keyword>
<dbReference type="EMBL" id="JXLN01015030">
    <property type="protein sequence ID" value="KPM10378.1"/>
    <property type="molecule type" value="Genomic_DNA"/>
</dbReference>
<evidence type="ECO:0000256" key="4">
    <source>
        <dbReference type="ARBA" id="ARBA00023136"/>
    </source>
</evidence>